<keyword evidence="3" id="KW-1185">Reference proteome</keyword>
<accession>A0A2P7APX4</accession>
<comment type="caution">
    <text evidence="2">The sequence shown here is derived from an EMBL/GenBank/DDBJ whole genome shotgun (WGS) entry which is preliminary data.</text>
</comment>
<feature type="transmembrane region" description="Helical" evidence="1">
    <location>
        <begin position="95"/>
        <end position="114"/>
    </location>
</feature>
<sequence length="153" mass="16423">MQIRSFIPILLFIATFSLALGMTMPLMSVSRLYFFDENPSLLGVIRSLWSGGEWLLAAIVAIFSVILPVTKLAVGQLAASQVPAAAHALHRWITILSKWSMLDVLLVALVIFGAKTSGLATAIAQPGLWFFTASAILSAAAAHLIVREETSVT</sequence>
<protein>
    <submittedName>
        <fullName evidence="2">Paraquat-inducible protein A</fullName>
    </submittedName>
</protein>
<name>A0A2P7APX4_9HYPH</name>
<keyword evidence="1" id="KW-1133">Transmembrane helix</keyword>
<proteinExistence type="predicted"/>
<organism evidence="2 3">
    <name type="scientific">Phyllobacterium endophyticum</name>
    <dbReference type="NCBI Taxonomy" id="1149773"/>
    <lineage>
        <taxon>Bacteria</taxon>
        <taxon>Pseudomonadati</taxon>
        <taxon>Pseudomonadota</taxon>
        <taxon>Alphaproteobacteria</taxon>
        <taxon>Hyphomicrobiales</taxon>
        <taxon>Phyllobacteriaceae</taxon>
        <taxon>Phyllobacterium</taxon>
    </lineage>
</organism>
<keyword evidence="1" id="KW-0472">Membrane</keyword>
<evidence type="ECO:0000256" key="1">
    <source>
        <dbReference type="SAM" id="Phobius"/>
    </source>
</evidence>
<dbReference type="Proteomes" id="UP000241158">
    <property type="component" value="Unassembled WGS sequence"/>
</dbReference>
<dbReference type="EMBL" id="PGGN01000004">
    <property type="protein sequence ID" value="PSH56183.1"/>
    <property type="molecule type" value="Genomic_DNA"/>
</dbReference>
<feature type="transmembrane region" description="Helical" evidence="1">
    <location>
        <begin position="126"/>
        <end position="146"/>
    </location>
</feature>
<dbReference type="InterPro" id="IPR007498">
    <property type="entry name" value="PqiA-like"/>
</dbReference>
<dbReference type="OrthoDB" id="5372500at2"/>
<feature type="transmembrane region" description="Helical" evidence="1">
    <location>
        <begin position="54"/>
        <end position="74"/>
    </location>
</feature>
<evidence type="ECO:0000313" key="3">
    <source>
        <dbReference type="Proteomes" id="UP000241158"/>
    </source>
</evidence>
<dbReference type="RefSeq" id="WP_106718613.1">
    <property type="nucleotide sequence ID" value="NZ_JACHXT010000001.1"/>
</dbReference>
<dbReference type="AlphaFoldDB" id="A0A2P7APX4"/>
<gene>
    <name evidence="2" type="ORF">CU100_21590</name>
</gene>
<dbReference type="Pfam" id="PF04403">
    <property type="entry name" value="PqiA"/>
    <property type="match status" value="1"/>
</dbReference>
<reference evidence="3" key="1">
    <citation type="submission" date="2017-11" db="EMBL/GenBank/DDBJ databases">
        <authorList>
            <person name="Kuznetsova I."/>
            <person name="Sazanova A."/>
            <person name="Chirak E."/>
            <person name="Safronova V."/>
            <person name="Willems A."/>
        </authorList>
    </citation>
    <scope>NUCLEOTIDE SEQUENCE [LARGE SCALE GENOMIC DNA]</scope>
    <source>
        <strain evidence="3">PEPV15</strain>
    </source>
</reference>
<keyword evidence="1" id="KW-0812">Transmembrane</keyword>
<feature type="transmembrane region" description="Helical" evidence="1">
    <location>
        <begin position="7"/>
        <end position="34"/>
    </location>
</feature>
<evidence type="ECO:0000313" key="2">
    <source>
        <dbReference type="EMBL" id="PSH56183.1"/>
    </source>
</evidence>